<dbReference type="SUPFAM" id="SSF54211">
    <property type="entry name" value="Ribosomal protein S5 domain 2-like"/>
    <property type="match status" value="1"/>
</dbReference>
<dbReference type="InterPro" id="IPR013507">
    <property type="entry name" value="DNA_mismatch_S5_2-like"/>
</dbReference>
<dbReference type="Gene3D" id="3.30.230.10">
    <property type="match status" value="1"/>
</dbReference>
<dbReference type="FunFam" id="3.30.1370.100:FF:000001">
    <property type="entry name" value="Mismatch repair endonuclease pms1, putative"/>
    <property type="match status" value="1"/>
</dbReference>
<dbReference type="SMART" id="SM01340">
    <property type="entry name" value="DNA_mis_repair"/>
    <property type="match status" value="1"/>
</dbReference>
<dbReference type="InterPro" id="IPR014762">
    <property type="entry name" value="DNA_mismatch_repair_CS"/>
</dbReference>
<dbReference type="OMA" id="SFNNVQY"/>
<evidence type="ECO:0000256" key="3">
    <source>
        <dbReference type="ARBA" id="ARBA00070941"/>
    </source>
</evidence>
<dbReference type="Gene3D" id="3.30.565.10">
    <property type="entry name" value="Histidine kinase-like ATPase, C-terminal domain"/>
    <property type="match status" value="1"/>
</dbReference>
<dbReference type="InterPro" id="IPR036890">
    <property type="entry name" value="HATPase_C_sf"/>
</dbReference>
<dbReference type="Proteomes" id="UP000005666">
    <property type="component" value="Chromosome 6"/>
</dbReference>
<dbReference type="eggNOG" id="KOG1978">
    <property type="taxonomic scope" value="Eukaryota"/>
</dbReference>
<feature type="domain" description="MutL C-terminal dimerisation" evidence="4">
    <location>
        <begin position="704"/>
        <end position="855"/>
    </location>
</feature>
<evidence type="ECO:0000259" key="4">
    <source>
        <dbReference type="SMART" id="SM00853"/>
    </source>
</evidence>
<dbReference type="AlphaFoldDB" id="G8BV51"/>
<dbReference type="Pfam" id="PF13589">
    <property type="entry name" value="HATPase_c_3"/>
    <property type="match status" value="1"/>
</dbReference>
<dbReference type="SUPFAM" id="SSF118116">
    <property type="entry name" value="DNA mismatch repair protein MutL"/>
    <property type="match status" value="1"/>
</dbReference>
<comment type="similarity">
    <text evidence="1">Belongs to the DNA mismatch repair MutL/HexB family.</text>
</comment>
<reference evidence="6 7" key="1">
    <citation type="journal article" date="2011" name="Proc. Natl. Acad. Sci. U.S.A.">
        <title>Evolutionary erosion of yeast sex chromosomes by mating-type switching accidents.</title>
        <authorList>
            <person name="Gordon J.L."/>
            <person name="Armisen D."/>
            <person name="Proux-Wera E."/>
            <person name="Oheigeartaigh S.S."/>
            <person name="Byrne K.P."/>
            <person name="Wolfe K.H."/>
        </authorList>
    </citation>
    <scope>NUCLEOTIDE SEQUENCE [LARGE SCALE GENOMIC DNA]</scope>
    <source>
        <strain evidence="7">ATCC 24235 / CBS 4417 / NBRC 1672 / NRRL Y-8282 / UCD 70-5</strain>
    </source>
</reference>
<evidence type="ECO:0000259" key="5">
    <source>
        <dbReference type="SMART" id="SM01340"/>
    </source>
</evidence>
<dbReference type="GO" id="GO:0000404">
    <property type="term" value="F:heteroduplex DNA loop binding"/>
    <property type="evidence" value="ECO:0007669"/>
    <property type="project" value="EnsemblFungi"/>
</dbReference>
<dbReference type="GO" id="GO:0140664">
    <property type="term" value="F:ATP-dependent DNA damage sensor activity"/>
    <property type="evidence" value="ECO:0007669"/>
    <property type="project" value="InterPro"/>
</dbReference>
<dbReference type="OrthoDB" id="10263226at2759"/>
<dbReference type="CDD" id="cd16926">
    <property type="entry name" value="HATPase_MutL-MLH-PMS-like"/>
    <property type="match status" value="1"/>
</dbReference>
<dbReference type="GO" id="GO:0000710">
    <property type="term" value="P:meiotic mismatch repair"/>
    <property type="evidence" value="ECO:0007669"/>
    <property type="project" value="EnsemblFungi"/>
</dbReference>
<dbReference type="GO" id="GO:0016887">
    <property type="term" value="F:ATP hydrolysis activity"/>
    <property type="evidence" value="ECO:0007669"/>
    <property type="project" value="EnsemblFungi"/>
</dbReference>
<dbReference type="InterPro" id="IPR042120">
    <property type="entry name" value="MutL_C_dimsub"/>
</dbReference>
<dbReference type="STRING" id="1071381.G8BV51"/>
<gene>
    <name evidence="6" type="primary">TPHA0F01490</name>
    <name evidence="6" type="ordered locus">TPHA_0F01490</name>
</gene>
<dbReference type="PANTHER" id="PTHR10073:SF52">
    <property type="entry name" value="MISMATCH REPAIR ENDONUCLEASE PMS2"/>
    <property type="match status" value="1"/>
</dbReference>
<dbReference type="RefSeq" id="XP_003686067.1">
    <property type="nucleotide sequence ID" value="XM_003686019.1"/>
</dbReference>
<accession>G8BV51</accession>
<protein>
    <recommendedName>
        <fullName evidence="3">DNA mismatch repair protein PMS1</fullName>
    </recommendedName>
</protein>
<dbReference type="InterPro" id="IPR038973">
    <property type="entry name" value="MutL/Mlh/Pms-like"/>
</dbReference>
<dbReference type="SUPFAM" id="SSF55874">
    <property type="entry name" value="ATPase domain of HSP90 chaperone/DNA topoisomerase II/histidine kinase"/>
    <property type="match status" value="1"/>
</dbReference>
<name>G8BV51_TETPH</name>
<dbReference type="InterPro" id="IPR014790">
    <property type="entry name" value="MutL_C"/>
</dbReference>
<dbReference type="GO" id="GO:0032389">
    <property type="term" value="C:MutLalpha complex"/>
    <property type="evidence" value="ECO:0007669"/>
    <property type="project" value="EnsemblFungi"/>
</dbReference>
<dbReference type="GeneID" id="11535448"/>
<dbReference type="NCBIfam" id="TIGR00585">
    <property type="entry name" value="mutl"/>
    <property type="match status" value="1"/>
</dbReference>
<evidence type="ECO:0000256" key="1">
    <source>
        <dbReference type="ARBA" id="ARBA00006082"/>
    </source>
</evidence>
<keyword evidence="2" id="KW-0227">DNA damage</keyword>
<dbReference type="EMBL" id="HE612861">
    <property type="protein sequence ID" value="CCE63633.1"/>
    <property type="molecule type" value="Genomic_DNA"/>
</dbReference>
<dbReference type="SMART" id="SM00853">
    <property type="entry name" value="MutL_C"/>
    <property type="match status" value="1"/>
</dbReference>
<sequence>MSKINAIDVKDVHILTSGQVIIDISTTVKELVDNSIDANASQIDIIFKKYGIDSVECSDDGNGIQPDDYKSLTMKHYTSKIANFQDITNVTTLGFRGEALSSLCAISQVVVTTTVNPPRADKIEYDISGNIYSQTVTSRNKGTSVQISDLFYNLPVRRKELMKTGKRQFTKCITLLQSYAIINTNIKFSVVNITPSGKRQRVFSTLSNKGMQKNILSVFGSTNLHGLAEVKFTLDLNPYKSHFSKRYDEDDTFDDLNYTITVEGLLSKSSFGSGRNNKDRQFVYINKRPIEYPTLVKSCNETYRQFNNVQYPAFFLNFIVSPELIDLNVTPDKRTVILHNERYVIDLFKEELLKYFQNQDLQLPKKEMTVLKEVSLKNDSIDILPNAALKVTDEEKKSNSSFIDTDMDDTATKNYSSEIDIPFDVNTQIQSSSLVDTDLKPKLNKVESHVKVIEGESMLDGSVHNVREYEDKINSADDIDNSTFNENHSPNSNVNKQLDLHSFKNPLAEEFENVSQNKHNDIDQEDVEQVIINIDGEVEEHFVKIIEDKKLLFVGDHDSYSETPYEDTDKYNTNNVEVDNCDISNADSHDDLEVGLLSQETNVRVPIRDFHRDVTTEKLRSISDFNGINSTKKDNGLIYSTNLFINKPNRVFDEGAQFLKYIEKMKLVHHSLSIKQSDHLNDLEEGDRYLTLTVKKKQFNNMNLVGQFNLGFIITTCNIDGKSNLFIVDQHASDEKYNFETLQKNTVFKSQKLISSLPVELSVVDELVVMENIEIFEKNGFKLEVDDDGNQGCKIRLTSLPVSKRTLFNIEDFNELVQLVKVNDGMNKESIKCSKIRSMFAMRACRSSIMIGKPLNRKVMSRVVKNLSTLDKPWNCPHGRPTMRHLMELKNWDSYMDDYTI</sequence>
<evidence type="ECO:0000313" key="7">
    <source>
        <dbReference type="Proteomes" id="UP000005666"/>
    </source>
</evidence>
<proteinExistence type="inferred from homology"/>
<dbReference type="InterPro" id="IPR020568">
    <property type="entry name" value="Ribosomal_Su5_D2-typ_SF"/>
</dbReference>
<dbReference type="GO" id="GO:0003697">
    <property type="term" value="F:single-stranded DNA binding"/>
    <property type="evidence" value="ECO:0007669"/>
    <property type="project" value="EnsemblFungi"/>
</dbReference>
<dbReference type="Pfam" id="PF01119">
    <property type="entry name" value="DNA_mis_repair"/>
    <property type="match status" value="1"/>
</dbReference>
<dbReference type="Gene3D" id="3.30.1540.20">
    <property type="entry name" value="MutL, C-terminal domain, dimerisation subdomain"/>
    <property type="match status" value="1"/>
</dbReference>
<dbReference type="InterPro" id="IPR037198">
    <property type="entry name" value="MutL_C_sf"/>
</dbReference>
<evidence type="ECO:0000313" key="6">
    <source>
        <dbReference type="EMBL" id="CCE63633.1"/>
    </source>
</evidence>
<dbReference type="GO" id="GO:0005524">
    <property type="term" value="F:ATP binding"/>
    <property type="evidence" value="ECO:0007669"/>
    <property type="project" value="EnsemblFungi"/>
</dbReference>
<dbReference type="PANTHER" id="PTHR10073">
    <property type="entry name" value="DNA MISMATCH REPAIR PROTEIN MLH, PMS, MUTL"/>
    <property type="match status" value="1"/>
</dbReference>
<keyword evidence="7" id="KW-1185">Reference proteome</keyword>
<evidence type="ECO:0000256" key="2">
    <source>
        <dbReference type="ARBA" id="ARBA00022763"/>
    </source>
</evidence>
<dbReference type="InterPro" id="IPR002099">
    <property type="entry name" value="MutL/Mlh/PMS"/>
</dbReference>
<dbReference type="PROSITE" id="PS00058">
    <property type="entry name" value="DNA_MISMATCH_REPAIR_1"/>
    <property type="match status" value="1"/>
</dbReference>
<dbReference type="InterPro" id="IPR014721">
    <property type="entry name" value="Ribsml_uS5_D2-typ_fold_subgr"/>
</dbReference>
<feature type="domain" description="DNA mismatch repair protein S5" evidence="5">
    <location>
        <begin position="215"/>
        <end position="357"/>
    </location>
</feature>
<dbReference type="Pfam" id="PF08676">
    <property type="entry name" value="MutL_C"/>
    <property type="match status" value="1"/>
</dbReference>
<dbReference type="FunFam" id="3.30.565.10:FF:000014">
    <property type="entry name" value="Mismatch repair endonuclease pms1, putative"/>
    <property type="match status" value="1"/>
</dbReference>
<dbReference type="KEGG" id="tpf:TPHA_0F01490"/>
<dbReference type="CDD" id="cd03484">
    <property type="entry name" value="MutL_Trans_hPMS_2_like"/>
    <property type="match status" value="1"/>
</dbReference>
<organism evidence="6 7">
    <name type="scientific">Tetrapisispora phaffii (strain ATCC 24235 / CBS 4417 / NBRC 1672 / NRRL Y-8282 / UCD 70-5)</name>
    <name type="common">Yeast</name>
    <name type="synonym">Fabospora phaffii</name>
    <dbReference type="NCBI Taxonomy" id="1071381"/>
    <lineage>
        <taxon>Eukaryota</taxon>
        <taxon>Fungi</taxon>
        <taxon>Dikarya</taxon>
        <taxon>Ascomycota</taxon>
        <taxon>Saccharomycotina</taxon>
        <taxon>Saccharomycetes</taxon>
        <taxon>Saccharomycetales</taxon>
        <taxon>Saccharomycetaceae</taxon>
        <taxon>Tetrapisispora</taxon>
    </lineage>
</organism>
<dbReference type="GO" id="GO:0032139">
    <property type="term" value="F:dinucleotide insertion or deletion binding"/>
    <property type="evidence" value="ECO:0007669"/>
    <property type="project" value="EnsemblFungi"/>
</dbReference>
<dbReference type="InterPro" id="IPR042121">
    <property type="entry name" value="MutL_C_regsub"/>
</dbReference>
<dbReference type="Gene3D" id="3.30.1370.100">
    <property type="entry name" value="MutL, C-terminal domain, regulatory subdomain"/>
    <property type="match status" value="1"/>
</dbReference>
<dbReference type="HOGENOM" id="CLU_004131_0_2_1"/>